<gene>
    <name evidence="2" type="ORF">EOE66_16380</name>
</gene>
<dbReference type="OrthoDB" id="8899400at2"/>
<protein>
    <submittedName>
        <fullName evidence="2">DUF4198 domain-containing protein</fullName>
    </submittedName>
</protein>
<keyword evidence="3" id="KW-1185">Reference proteome</keyword>
<evidence type="ECO:0000313" key="2">
    <source>
        <dbReference type="EMBL" id="RVU44263.1"/>
    </source>
</evidence>
<evidence type="ECO:0000256" key="1">
    <source>
        <dbReference type="SAM" id="SignalP"/>
    </source>
</evidence>
<evidence type="ECO:0000313" key="3">
    <source>
        <dbReference type="Proteomes" id="UP000285575"/>
    </source>
</evidence>
<organism evidence="2 3">
    <name type="scientific">Rubrivivax rivuli</name>
    <dbReference type="NCBI Taxonomy" id="1862385"/>
    <lineage>
        <taxon>Bacteria</taxon>
        <taxon>Pseudomonadati</taxon>
        <taxon>Pseudomonadota</taxon>
        <taxon>Betaproteobacteria</taxon>
        <taxon>Burkholderiales</taxon>
        <taxon>Sphaerotilaceae</taxon>
        <taxon>Rubrivivax</taxon>
    </lineage>
</organism>
<feature type="chain" id="PRO_5019241051" evidence="1">
    <location>
        <begin position="24"/>
        <end position="273"/>
    </location>
</feature>
<reference evidence="2 3" key="1">
    <citation type="submission" date="2019-01" db="EMBL/GenBank/DDBJ databases">
        <authorList>
            <person name="Chen W.-M."/>
        </authorList>
    </citation>
    <scope>NUCLEOTIDE SEQUENCE [LARGE SCALE GENOMIC DNA]</scope>
    <source>
        <strain evidence="2 3">KYPY4</strain>
    </source>
</reference>
<dbReference type="Pfam" id="PF10670">
    <property type="entry name" value="DUF4198"/>
    <property type="match status" value="1"/>
</dbReference>
<feature type="signal peptide" evidence="1">
    <location>
        <begin position="1"/>
        <end position="23"/>
    </location>
</feature>
<dbReference type="EMBL" id="SACR01000005">
    <property type="protein sequence ID" value="RVU44263.1"/>
    <property type="molecule type" value="Genomic_DNA"/>
</dbReference>
<sequence>MRRAAAQAALAALLAGAGATASAHDSWFAPLPRTDRGEVVFAFGTGNQFPVQEVTIPLTQLRSHGCQGPGQRAAPMRWVADRPTALVLRSARPVPAGAALTCWAQLHPIAIDIDDATVEVYLQEVSALPAVRERWAALRARGVRWQESYTKVSRIEVNALEAAAVAATVPEAIAGLPIDLRLESPLPLRAGDTLRAQLLRDGQPLAGLPLELRSDLSPLGVWRQTDAEGRVNIPVPLAARWVLRGVELRAAEKQADAWDSRFITLAFEVLPRP</sequence>
<comment type="caution">
    <text evidence="2">The sequence shown here is derived from an EMBL/GenBank/DDBJ whole genome shotgun (WGS) entry which is preliminary data.</text>
</comment>
<dbReference type="InterPro" id="IPR019613">
    <property type="entry name" value="DUF4198"/>
</dbReference>
<name>A0A437RC49_9BURK</name>
<accession>A0A437RC49</accession>
<dbReference type="Proteomes" id="UP000285575">
    <property type="component" value="Unassembled WGS sequence"/>
</dbReference>
<dbReference type="RefSeq" id="WP_128229812.1">
    <property type="nucleotide sequence ID" value="NZ_SACR01000005.1"/>
</dbReference>
<proteinExistence type="predicted"/>
<keyword evidence="1" id="KW-0732">Signal</keyword>
<dbReference type="AlphaFoldDB" id="A0A437RC49"/>